<keyword evidence="5" id="KW-0862">Zinc</keyword>
<feature type="coiled-coil region" evidence="8">
    <location>
        <begin position="23"/>
        <end position="50"/>
    </location>
</feature>
<evidence type="ECO:0000256" key="5">
    <source>
        <dbReference type="ARBA" id="ARBA00022833"/>
    </source>
</evidence>
<feature type="domain" description="C2H2-type" evidence="10">
    <location>
        <begin position="553"/>
        <end position="580"/>
    </location>
</feature>
<proteinExistence type="predicted"/>
<evidence type="ECO:0000256" key="9">
    <source>
        <dbReference type="SAM" id="MobiDB-lite"/>
    </source>
</evidence>
<dbReference type="InterPro" id="IPR036236">
    <property type="entry name" value="Znf_C2H2_sf"/>
</dbReference>
<dbReference type="SMART" id="SM00355">
    <property type="entry name" value="ZnF_C2H2"/>
    <property type="match status" value="7"/>
</dbReference>
<dbReference type="InterPro" id="IPR022755">
    <property type="entry name" value="Znf_C2H2_jaz"/>
</dbReference>
<accession>A0AAD8ZM82</accession>
<dbReference type="AlphaFoldDB" id="A0AAD8ZM82"/>
<feature type="domain" description="C2H2-type" evidence="10">
    <location>
        <begin position="288"/>
        <end position="315"/>
    </location>
</feature>
<dbReference type="GO" id="GO:0005634">
    <property type="term" value="C:nucleus"/>
    <property type="evidence" value="ECO:0007669"/>
    <property type="project" value="UniProtKB-SubCell"/>
</dbReference>
<evidence type="ECO:0000313" key="11">
    <source>
        <dbReference type="EMBL" id="KAK1800030.1"/>
    </source>
</evidence>
<comment type="subcellular location">
    <subcellularLocation>
        <location evidence="1">Nucleus</location>
    </subcellularLocation>
</comment>
<organism evidence="11 12">
    <name type="scientific">Electrophorus voltai</name>
    <dbReference type="NCBI Taxonomy" id="2609070"/>
    <lineage>
        <taxon>Eukaryota</taxon>
        <taxon>Metazoa</taxon>
        <taxon>Chordata</taxon>
        <taxon>Craniata</taxon>
        <taxon>Vertebrata</taxon>
        <taxon>Euteleostomi</taxon>
        <taxon>Actinopterygii</taxon>
        <taxon>Neopterygii</taxon>
        <taxon>Teleostei</taxon>
        <taxon>Ostariophysi</taxon>
        <taxon>Gymnotiformes</taxon>
        <taxon>Gymnotoidei</taxon>
        <taxon>Gymnotidae</taxon>
        <taxon>Electrophorus</taxon>
    </lineage>
</organism>
<dbReference type="Pfam" id="PF12171">
    <property type="entry name" value="zf-C2H2_jaz"/>
    <property type="match status" value="1"/>
</dbReference>
<evidence type="ECO:0000256" key="8">
    <source>
        <dbReference type="SAM" id="Coils"/>
    </source>
</evidence>
<keyword evidence="6" id="KW-0539">Nucleus</keyword>
<keyword evidence="12" id="KW-1185">Reference proteome</keyword>
<evidence type="ECO:0000256" key="7">
    <source>
        <dbReference type="PROSITE-ProRule" id="PRU00042"/>
    </source>
</evidence>
<dbReference type="Gene3D" id="3.30.160.60">
    <property type="entry name" value="Classic Zinc Finger"/>
    <property type="match status" value="6"/>
</dbReference>
<feature type="region of interest" description="Disordered" evidence="9">
    <location>
        <begin position="365"/>
        <end position="388"/>
    </location>
</feature>
<gene>
    <name evidence="11" type="ORF">P4O66_006537</name>
</gene>
<evidence type="ECO:0000256" key="1">
    <source>
        <dbReference type="ARBA" id="ARBA00004123"/>
    </source>
</evidence>
<dbReference type="SUPFAM" id="SSF57667">
    <property type="entry name" value="beta-beta-alpha zinc fingers"/>
    <property type="match status" value="4"/>
</dbReference>
<dbReference type="InterPro" id="IPR013087">
    <property type="entry name" value="Znf_C2H2_type"/>
</dbReference>
<dbReference type="FunFam" id="3.30.160.60:FF:000145">
    <property type="entry name" value="Zinc finger protein 574"/>
    <property type="match status" value="1"/>
</dbReference>
<feature type="domain" description="C2H2-type" evidence="10">
    <location>
        <begin position="581"/>
        <end position="608"/>
    </location>
</feature>
<dbReference type="EMBL" id="JAROKS010000011">
    <property type="protein sequence ID" value="KAK1800030.1"/>
    <property type="molecule type" value="Genomic_DNA"/>
</dbReference>
<feature type="compositionally biased region" description="Acidic residues" evidence="9">
    <location>
        <begin position="405"/>
        <end position="415"/>
    </location>
</feature>
<dbReference type="PANTHER" id="PTHR24394:SF29">
    <property type="entry name" value="MYONEURIN"/>
    <property type="match status" value="1"/>
</dbReference>
<feature type="domain" description="C2H2-type" evidence="10">
    <location>
        <begin position="344"/>
        <end position="371"/>
    </location>
</feature>
<keyword evidence="2" id="KW-0479">Metal-binding</keyword>
<comment type="caution">
    <text evidence="11">The sequence shown here is derived from an EMBL/GenBank/DDBJ whole genome shotgun (WGS) entry which is preliminary data.</text>
</comment>
<evidence type="ECO:0000256" key="3">
    <source>
        <dbReference type="ARBA" id="ARBA00022737"/>
    </source>
</evidence>
<keyword evidence="3" id="KW-0677">Repeat</keyword>
<protein>
    <recommendedName>
        <fullName evidence="10">C2H2-type domain-containing protein</fullName>
    </recommendedName>
</protein>
<dbReference type="Pfam" id="PF00096">
    <property type="entry name" value="zf-C2H2"/>
    <property type="match status" value="4"/>
</dbReference>
<feature type="domain" description="C2H2-type" evidence="10">
    <location>
        <begin position="496"/>
        <end position="520"/>
    </location>
</feature>
<keyword evidence="8" id="KW-0175">Coiled coil</keyword>
<dbReference type="FunFam" id="3.30.160.60:FF:001498">
    <property type="entry name" value="Zinc finger protein 404"/>
    <property type="match status" value="1"/>
</dbReference>
<dbReference type="GO" id="GO:0000981">
    <property type="term" value="F:DNA-binding transcription factor activity, RNA polymerase II-specific"/>
    <property type="evidence" value="ECO:0007669"/>
    <property type="project" value="TreeGrafter"/>
</dbReference>
<feature type="region of interest" description="Disordered" evidence="9">
    <location>
        <begin position="473"/>
        <end position="492"/>
    </location>
</feature>
<keyword evidence="4 7" id="KW-0863">Zinc-finger</keyword>
<evidence type="ECO:0000259" key="10">
    <source>
        <dbReference type="PROSITE" id="PS50157"/>
    </source>
</evidence>
<evidence type="ECO:0000256" key="4">
    <source>
        <dbReference type="ARBA" id="ARBA00022771"/>
    </source>
</evidence>
<sequence>MAKFEFLSAFFTERLLAVAGEIFQVVKDTIAEYQEEIDRAKQEKHHLKKVLLETLSSAGADVHASDADGVVSENQNFNQGPLVSDPSLIQLELATMKQEADTQLNEVPTRISPCAKSAHDTQTSHADGALEQQIPCQGPQDSKSSLIQVKLELATIAEEEKVPHQQLSVGKHAYDQDAVESGTFTTLDTDERNGCDLHANPFISLQLEPCDSEAIHYDNKDLSATVIQSLQRKHLNTMNGKQIYDKLSSVPEHSQNHLSKKMFGCDETFGSASSTNKHVTAWQEEKLYRCDLCGKCYACARILKAHLKAHTTERPFHCSVCGKTFKLKNHLKDHERTHTGDKRYSCSACGMSFIWTNQVKVHIQNHHRDAQTSHPEGPALGQQNSDYEPHDTSLIRVKLELSTLEPDDDDEEAELLPEAPTRLNPSPKKIDAEKVTRTFPAITKDNEGLQMNSYLTINLVPCDAQRTPDNLNSNAMKNESRSGGCERGTKEGTEDHYCPYCKESFKESSLLASHLVIHEGVPIPFYCQICGRHFKNRVTLKNHMIVHQKLRRFRCHFCGKGFHQKGHLKEHERIHTGEKPYGCSICGKRFTQFNHVRVHVRNHHQDISEPLEKPQNKR</sequence>
<feature type="domain" description="C2H2-type" evidence="10">
    <location>
        <begin position="316"/>
        <end position="343"/>
    </location>
</feature>
<evidence type="ECO:0000313" key="12">
    <source>
        <dbReference type="Proteomes" id="UP001239994"/>
    </source>
</evidence>
<reference evidence="11" key="1">
    <citation type="submission" date="2023-03" db="EMBL/GenBank/DDBJ databases">
        <title>Electrophorus voltai genome.</title>
        <authorList>
            <person name="Bian C."/>
        </authorList>
    </citation>
    <scope>NUCLEOTIDE SEQUENCE</scope>
    <source>
        <strain evidence="11">CB-2022</strain>
        <tissue evidence="11">Muscle</tissue>
    </source>
</reference>
<dbReference type="FunFam" id="3.30.160.60:FF:000100">
    <property type="entry name" value="Zinc finger 45-like"/>
    <property type="match status" value="3"/>
</dbReference>
<dbReference type="PROSITE" id="PS50157">
    <property type="entry name" value="ZINC_FINGER_C2H2_2"/>
    <property type="match status" value="7"/>
</dbReference>
<dbReference type="PROSITE" id="PS00028">
    <property type="entry name" value="ZINC_FINGER_C2H2_1"/>
    <property type="match status" value="7"/>
</dbReference>
<dbReference type="GO" id="GO:0008270">
    <property type="term" value="F:zinc ion binding"/>
    <property type="evidence" value="ECO:0007669"/>
    <property type="project" value="UniProtKB-KW"/>
</dbReference>
<name>A0AAD8ZM82_9TELE</name>
<evidence type="ECO:0000256" key="2">
    <source>
        <dbReference type="ARBA" id="ARBA00022723"/>
    </source>
</evidence>
<feature type="region of interest" description="Disordered" evidence="9">
    <location>
        <begin position="404"/>
        <end position="427"/>
    </location>
</feature>
<dbReference type="PANTHER" id="PTHR24394">
    <property type="entry name" value="ZINC FINGER PROTEIN"/>
    <property type="match status" value="1"/>
</dbReference>
<dbReference type="Proteomes" id="UP001239994">
    <property type="component" value="Unassembled WGS sequence"/>
</dbReference>
<feature type="domain" description="C2H2-type" evidence="10">
    <location>
        <begin position="525"/>
        <end position="552"/>
    </location>
</feature>
<evidence type="ECO:0000256" key="6">
    <source>
        <dbReference type="ARBA" id="ARBA00023242"/>
    </source>
</evidence>